<accession>A0A2J8LH70</accession>
<comment type="caution">
    <text evidence="1">The sequence shown here is derived from an EMBL/GenBank/DDBJ whole genome shotgun (WGS) entry which is preliminary data.</text>
</comment>
<dbReference type="AlphaFoldDB" id="A0A2J8LH70"/>
<evidence type="ECO:0000313" key="1">
    <source>
        <dbReference type="EMBL" id="PNI46612.1"/>
    </source>
</evidence>
<dbReference type="Proteomes" id="UP000236370">
    <property type="component" value="Unassembled WGS sequence"/>
</dbReference>
<evidence type="ECO:0000313" key="2">
    <source>
        <dbReference type="Proteomes" id="UP000236370"/>
    </source>
</evidence>
<proteinExistence type="predicted"/>
<protein>
    <submittedName>
        <fullName evidence="1">C11orf49 isoform 5</fullName>
    </submittedName>
</protein>
<name>A0A2J8LH70_PANTR</name>
<reference evidence="1 2" key="1">
    <citation type="submission" date="2017-12" db="EMBL/GenBank/DDBJ databases">
        <title>High-resolution comparative analysis of great ape genomes.</title>
        <authorList>
            <person name="Pollen A."/>
            <person name="Hastie A."/>
            <person name="Hormozdiari F."/>
            <person name="Dougherty M."/>
            <person name="Liu R."/>
            <person name="Chaisson M."/>
            <person name="Hoppe E."/>
            <person name="Hill C."/>
            <person name="Pang A."/>
            <person name="Hillier L."/>
            <person name="Baker C."/>
            <person name="Armstrong J."/>
            <person name="Shendure J."/>
            <person name="Paten B."/>
            <person name="Wilson R."/>
            <person name="Chao H."/>
            <person name="Schneider V."/>
            <person name="Ventura M."/>
            <person name="Kronenberg Z."/>
            <person name="Murali S."/>
            <person name="Gordon D."/>
            <person name="Cantsilieris S."/>
            <person name="Munson K."/>
            <person name="Nelson B."/>
            <person name="Raja A."/>
            <person name="Underwood J."/>
            <person name="Diekhans M."/>
            <person name="Fiddes I."/>
            <person name="Haussler D."/>
            <person name="Eichler E."/>
        </authorList>
    </citation>
    <scope>NUCLEOTIDE SEQUENCE [LARGE SCALE GENOMIC DNA]</scope>
    <source>
        <strain evidence="1">Yerkes chimp pedigree #C0471</strain>
    </source>
</reference>
<organism evidence="1 2">
    <name type="scientific">Pan troglodytes</name>
    <name type="common">Chimpanzee</name>
    <dbReference type="NCBI Taxonomy" id="9598"/>
    <lineage>
        <taxon>Eukaryota</taxon>
        <taxon>Metazoa</taxon>
        <taxon>Chordata</taxon>
        <taxon>Craniata</taxon>
        <taxon>Vertebrata</taxon>
        <taxon>Euteleostomi</taxon>
        <taxon>Mammalia</taxon>
        <taxon>Eutheria</taxon>
        <taxon>Euarchontoglires</taxon>
        <taxon>Primates</taxon>
        <taxon>Haplorrhini</taxon>
        <taxon>Catarrhini</taxon>
        <taxon>Hominidae</taxon>
        <taxon>Pan</taxon>
    </lineage>
</organism>
<sequence length="61" mass="6857">MLSPERLALPDYEYLVLTVYAREHTFSFENSASSKPPPTIGYHFYGPSGDASELWAKMAIC</sequence>
<gene>
    <name evidence="1" type="ORF">CK820_G0028907</name>
</gene>
<dbReference type="EMBL" id="NBAG03000291">
    <property type="protein sequence ID" value="PNI46612.1"/>
    <property type="molecule type" value="Genomic_DNA"/>
</dbReference>